<dbReference type="Gene3D" id="3.30.450.380">
    <property type="match status" value="1"/>
</dbReference>
<dbReference type="Pfam" id="PF00437">
    <property type="entry name" value="T2SSE"/>
    <property type="match status" value="1"/>
</dbReference>
<evidence type="ECO:0000259" key="2">
    <source>
        <dbReference type="Pfam" id="PF00437"/>
    </source>
</evidence>
<feature type="domain" description="Bacterial type II secretion system protein E" evidence="2">
    <location>
        <begin position="95"/>
        <end position="406"/>
    </location>
</feature>
<evidence type="ECO:0000313" key="4">
    <source>
        <dbReference type="Proteomes" id="UP000430508"/>
    </source>
</evidence>
<proteinExistence type="inferred from homology"/>
<evidence type="ECO:0000313" key="3">
    <source>
        <dbReference type="EMBL" id="QGZ99262.1"/>
    </source>
</evidence>
<gene>
    <name evidence="3" type="ORF">GQ588_00550</name>
</gene>
<sequence>MRISSAKAVEQKAYDTDSRNYLDKTTSIIQSILTENHQKLLNDAIYGVGEGQKQILNVIKDIIRHEKLDVPDMSIDEIAWEVYKYIIGYDVIHDLLLDAEITEICVNGPYQITYKKNGVRYLAKDIKFTDLAHLEKITERILLTCHSEANEGSPMVDNAWLPDRSRVVINKSAIVPSHGITLNIRRFRDKNFSLEELEKIGSLKIAERSNSRTSLNKEYEEIKSIPNEEHSYRQLDFIRDVVRAGATIIVSGGTHTGKTTLIRTLASIFQDLIPDENGPGDPESGLRIITIENGPELQLVKYYPDLEVVEMLERDTKYNPIGVEEIYPQVMRMDPDVILVGEIRFPVEAMYTLRAMRSGHANTMASIHTYDAEACCQELRTKVQAVSNVSDKVINTDIVTAVDIIIQLGIVDRKIEITQVAELELDAESNIVIKDIFKRDSDGKMFFNPISNKLVYRLMAKGRKNAGDVKRWLI</sequence>
<evidence type="ECO:0000256" key="1">
    <source>
        <dbReference type="ARBA" id="ARBA00006611"/>
    </source>
</evidence>
<protein>
    <submittedName>
        <fullName evidence="3">CpaF family protein</fullName>
    </submittedName>
</protein>
<reference evidence="3 4" key="1">
    <citation type="submission" date="2019-12" db="EMBL/GenBank/DDBJ databases">
        <title>Sequence classification of anaerobic respiratory reductive dehalogenases: First we see many, then we see few.</title>
        <authorList>
            <person name="Molenda O."/>
            <person name="Puentes Jacome L.A."/>
            <person name="Cao X."/>
            <person name="Nesbo C.L."/>
            <person name="Tang S."/>
            <person name="Morson N."/>
            <person name="Patron J."/>
            <person name="Lomheim L."/>
            <person name="Wishart D.S."/>
            <person name="Edwards E.A."/>
        </authorList>
    </citation>
    <scope>NUCLEOTIDE SEQUENCE [LARGE SCALE GENOMIC DNA]</scope>
    <source>
        <strain evidence="3 4">12DCA</strain>
    </source>
</reference>
<dbReference type="Gene3D" id="3.40.50.300">
    <property type="entry name" value="P-loop containing nucleotide triphosphate hydrolases"/>
    <property type="match status" value="1"/>
</dbReference>
<name>A0A857DEM8_9FIRM</name>
<dbReference type="AlphaFoldDB" id="A0A857DEM8"/>
<dbReference type="PANTHER" id="PTHR30486:SF6">
    <property type="entry name" value="TYPE IV PILUS RETRACTATION ATPASE PILT"/>
    <property type="match status" value="1"/>
</dbReference>
<comment type="similarity">
    <text evidence="1">Belongs to the GSP E family.</text>
</comment>
<dbReference type="InterPro" id="IPR027417">
    <property type="entry name" value="P-loop_NTPase"/>
</dbReference>
<dbReference type="InterPro" id="IPR050921">
    <property type="entry name" value="T4SS_GSP_E_ATPase"/>
</dbReference>
<organism evidence="3 4">
    <name type="scientific">Dehalobacter restrictus</name>
    <dbReference type="NCBI Taxonomy" id="55583"/>
    <lineage>
        <taxon>Bacteria</taxon>
        <taxon>Bacillati</taxon>
        <taxon>Bacillota</taxon>
        <taxon>Clostridia</taxon>
        <taxon>Eubacteriales</taxon>
        <taxon>Desulfitobacteriaceae</taxon>
        <taxon>Dehalobacter</taxon>
    </lineage>
</organism>
<dbReference type="RefSeq" id="WP_021315769.1">
    <property type="nucleotide sequence ID" value="NZ_CP046996.1"/>
</dbReference>
<dbReference type="InterPro" id="IPR001482">
    <property type="entry name" value="T2SS/T4SS_dom"/>
</dbReference>
<dbReference type="PANTHER" id="PTHR30486">
    <property type="entry name" value="TWITCHING MOTILITY PROTEIN PILT"/>
    <property type="match status" value="1"/>
</dbReference>
<dbReference type="GO" id="GO:0016887">
    <property type="term" value="F:ATP hydrolysis activity"/>
    <property type="evidence" value="ECO:0007669"/>
    <property type="project" value="InterPro"/>
</dbReference>
<dbReference type="Proteomes" id="UP000430508">
    <property type="component" value="Chromosome"/>
</dbReference>
<dbReference type="SUPFAM" id="SSF52540">
    <property type="entry name" value="P-loop containing nucleoside triphosphate hydrolases"/>
    <property type="match status" value="1"/>
</dbReference>
<dbReference type="EMBL" id="CP046996">
    <property type="protein sequence ID" value="QGZ99262.1"/>
    <property type="molecule type" value="Genomic_DNA"/>
</dbReference>
<accession>A0A857DEM8</accession>